<evidence type="ECO:0000256" key="8">
    <source>
        <dbReference type="RuleBase" id="RU363064"/>
    </source>
</evidence>
<dbReference type="PRINTS" id="PR00175">
    <property type="entry name" value="NAALASMPORT"/>
</dbReference>
<feature type="transmembrane region" description="Helical" evidence="8">
    <location>
        <begin position="340"/>
        <end position="363"/>
    </location>
</feature>
<dbReference type="EMBL" id="AEXM01000020">
    <property type="protein sequence ID" value="EGC82052.1"/>
    <property type="molecule type" value="Genomic_DNA"/>
</dbReference>
<keyword evidence="7 8" id="KW-0472">Membrane</keyword>
<evidence type="ECO:0000256" key="6">
    <source>
        <dbReference type="ARBA" id="ARBA00022989"/>
    </source>
</evidence>
<evidence type="ECO:0000256" key="5">
    <source>
        <dbReference type="ARBA" id="ARBA00022692"/>
    </source>
</evidence>
<evidence type="ECO:0000256" key="2">
    <source>
        <dbReference type="ARBA" id="ARBA00009261"/>
    </source>
</evidence>
<evidence type="ECO:0000313" key="9">
    <source>
        <dbReference type="EMBL" id="EGC82052.1"/>
    </source>
</evidence>
<gene>
    <name evidence="9" type="primary">agcS</name>
    <name evidence="9" type="ORF">HMPREF9290_1704</name>
</gene>
<dbReference type="STRING" id="879305.HMPREF9290_1704"/>
<organism evidence="9 10">
    <name type="scientific">Anaerococcus prevotii ACS-065-V-Col13</name>
    <dbReference type="NCBI Taxonomy" id="879305"/>
    <lineage>
        <taxon>Bacteria</taxon>
        <taxon>Bacillati</taxon>
        <taxon>Bacillota</taxon>
        <taxon>Tissierellia</taxon>
        <taxon>Tissierellales</taxon>
        <taxon>Peptoniphilaceae</taxon>
        <taxon>Anaerococcus</taxon>
    </lineage>
</organism>
<comment type="similarity">
    <text evidence="2 8">Belongs to the alanine or glycine:cation symporter (AGCS) (TC 2.A.25) family.</text>
</comment>
<proteinExistence type="inferred from homology"/>
<evidence type="ECO:0000256" key="1">
    <source>
        <dbReference type="ARBA" id="ARBA00004651"/>
    </source>
</evidence>
<dbReference type="InterPro" id="IPR001463">
    <property type="entry name" value="Na/Ala_symport"/>
</dbReference>
<dbReference type="PANTHER" id="PTHR30330">
    <property type="entry name" value="AGSS FAMILY TRANSPORTER, SODIUM-ALANINE"/>
    <property type="match status" value="1"/>
</dbReference>
<keyword evidence="5 8" id="KW-0812">Transmembrane</keyword>
<dbReference type="GO" id="GO:0005886">
    <property type="term" value="C:plasma membrane"/>
    <property type="evidence" value="ECO:0007669"/>
    <property type="project" value="UniProtKB-SubCell"/>
</dbReference>
<dbReference type="GO" id="GO:0005283">
    <property type="term" value="F:amino acid:sodium symporter activity"/>
    <property type="evidence" value="ECO:0007669"/>
    <property type="project" value="InterPro"/>
</dbReference>
<protein>
    <submittedName>
        <fullName evidence="9">Amino acid carrier protein</fullName>
    </submittedName>
</protein>
<dbReference type="Gene3D" id="1.20.1740.10">
    <property type="entry name" value="Amino acid/polyamine transporter I"/>
    <property type="match status" value="1"/>
</dbReference>
<keyword evidence="6 8" id="KW-1133">Transmembrane helix</keyword>
<name>F0GVU6_9FIRM</name>
<evidence type="ECO:0000313" key="10">
    <source>
        <dbReference type="Proteomes" id="UP000005286"/>
    </source>
</evidence>
<feature type="transmembrane region" description="Helical" evidence="8">
    <location>
        <begin position="138"/>
        <end position="158"/>
    </location>
</feature>
<feature type="transmembrane region" description="Helical" evidence="8">
    <location>
        <begin position="90"/>
        <end position="112"/>
    </location>
</feature>
<comment type="caution">
    <text evidence="9">The sequence shown here is derived from an EMBL/GenBank/DDBJ whole genome shotgun (WGS) entry which is preliminary data.</text>
</comment>
<feature type="transmembrane region" description="Helical" evidence="8">
    <location>
        <begin position="204"/>
        <end position="223"/>
    </location>
</feature>
<dbReference type="NCBIfam" id="TIGR00835">
    <property type="entry name" value="agcS"/>
    <property type="match status" value="1"/>
</dbReference>
<sequence length="461" mass="50280">MSDFLWGYPMITSLFFGGIYLVYKSRFWVYKNFFYIFSQTFGKISSNKDTNESSISPFQAVSTALAGTIGAGSIIGVSTAIEFGGPGSIFWMWLAAIVCMTTKMAEVCFAVATRRVDLDGKFVGGPMYYISEGAKKPILAKVFAGFSIIAILGTGALVQSNSISESVKDLSGLPLNISGLVIIVLLFLVLVGGIQRIGAFAEKIVPFMALFYVLGSLFIIFLQRNHLADAFKLIVSDAFSSKSLVGGASGSGVMLGVRWGLARGIFSNEAGLGTAPMAHASSNTDHPVRQGMWGAMEVFISSIVICTMTALVIITSGLWQDPNLSGASLTAAAFSKSFPFGRYIVSVSLILFAFTTAVSWCYYGERSIFYLTKSRKITAAFKYLYIGFCYLGAIGGLKFAWNVADTANALMAIPNIISLVIMANVFYKLIRDFDFLRENNGLGDYSWTFDNKWKDFFKKYI</sequence>
<feature type="transmembrane region" description="Helical" evidence="8">
    <location>
        <begin position="383"/>
        <end position="401"/>
    </location>
</feature>
<dbReference type="Proteomes" id="UP000005286">
    <property type="component" value="Unassembled WGS sequence"/>
</dbReference>
<feature type="transmembrane region" description="Helical" evidence="8">
    <location>
        <begin position="243"/>
        <end position="261"/>
    </location>
</feature>
<feature type="transmembrane region" description="Helical" evidence="8">
    <location>
        <begin position="407"/>
        <end position="427"/>
    </location>
</feature>
<accession>F0GVU6</accession>
<evidence type="ECO:0000256" key="4">
    <source>
        <dbReference type="ARBA" id="ARBA00022475"/>
    </source>
</evidence>
<keyword evidence="8" id="KW-0769">Symport</keyword>
<feature type="transmembrane region" description="Helical" evidence="8">
    <location>
        <begin position="6"/>
        <end position="23"/>
    </location>
</feature>
<dbReference type="PANTHER" id="PTHR30330:SF3">
    <property type="entry name" value="TRANSCRIPTIONAL REGULATOR, LRP FAMILY"/>
    <property type="match status" value="1"/>
</dbReference>
<dbReference type="PATRIC" id="fig|879305.3.peg.927"/>
<feature type="transmembrane region" description="Helical" evidence="8">
    <location>
        <begin position="170"/>
        <end position="192"/>
    </location>
</feature>
<feature type="transmembrane region" description="Helical" evidence="8">
    <location>
        <begin position="298"/>
        <end position="320"/>
    </location>
</feature>
<evidence type="ECO:0000256" key="3">
    <source>
        <dbReference type="ARBA" id="ARBA00022448"/>
    </source>
</evidence>
<keyword evidence="10" id="KW-1185">Reference proteome</keyword>
<evidence type="ECO:0000256" key="7">
    <source>
        <dbReference type="ARBA" id="ARBA00023136"/>
    </source>
</evidence>
<comment type="subcellular location">
    <subcellularLocation>
        <location evidence="1 8">Cell membrane</location>
        <topology evidence="1 8">Multi-pass membrane protein</topology>
    </subcellularLocation>
</comment>
<dbReference type="Pfam" id="PF01235">
    <property type="entry name" value="Na_Ala_symp"/>
    <property type="match status" value="1"/>
</dbReference>
<reference evidence="9 10" key="1">
    <citation type="submission" date="2011-01" db="EMBL/GenBank/DDBJ databases">
        <authorList>
            <person name="Durkin A.S."/>
            <person name="Madupu R."/>
            <person name="Torralba M."/>
            <person name="Gillis M."/>
            <person name="Methe B."/>
            <person name="Sutton G."/>
            <person name="Nelson K.E."/>
        </authorList>
    </citation>
    <scope>NUCLEOTIDE SEQUENCE [LARGE SCALE GENOMIC DNA]</scope>
    <source>
        <strain evidence="9 10">ACS-065-V-Col13</strain>
    </source>
</reference>
<dbReference type="eggNOG" id="COG1115">
    <property type="taxonomic scope" value="Bacteria"/>
</dbReference>
<feature type="transmembrane region" description="Helical" evidence="8">
    <location>
        <begin position="58"/>
        <end position="78"/>
    </location>
</feature>
<keyword evidence="4 8" id="KW-1003">Cell membrane</keyword>
<keyword evidence="3 8" id="KW-0813">Transport</keyword>
<dbReference type="AlphaFoldDB" id="F0GVU6"/>